<reference evidence="8" key="1">
    <citation type="submission" date="2023-11" db="EMBL/GenBank/DDBJ databases">
        <title>Genome assemblies of two species of porcelain crab, Petrolisthes cinctipes and Petrolisthes manimaculis (Anomura: Porcellanidae).</title>
        <authorList>
            <person name="Angst P."/>
        </authorList>
    </citation>
    <scope>NUCLEOTIDE SEQUENCE</scope>
    <source>
        <strain evidence="8">PB745_02</strain>
        <tissue evidence="8">Gill</tissue>
    </source>
</reference>
<feature type="compositionally biased region" description="Polar residues" evidence="6">
    <location>
        <begin position="763"/>
        <end position="776"/>
    </location>
</feature>
<dbReference type="EMBL" id="JAWZYT010000864">
    <property type="protein sequence ID" value="KAK4318116.1"/>
    <property type="molecule type" value="Genomic_DNA"/>
</dbReference>
<feature type="compositionally biased region" description="Basic and acidic residues" evidence="6">
    <location>
        <begin position="1915"/>
        <end position="1936"/>
    </location>
</feature>
<dbReference type="PANTHER" id="PTHR24403:SF67">
    <property type="entry name" value="FI01116P-RELATED"/>
    <property type="match status" value="1"/>
</dbReference>
<dbReference type="GO" id="GO:0008270">
    <property type="term" value="F:zinc ion binding"/>
    <property type="evidence" value="ECO:0007669"/>
    <property type="project" value="UniProtKB-KW"/>
</dbReference>
<feature type="domain" description="C2H2-type" evidence="7">
    <location>
        <begin position="2606"/>
        <end position="2633"/>
    </location>
</feature>
<keyword evidence="4" id="KW-0862">Zinc</keyword>
<dbReference type="PANTHER" id="PTHR24403">
    <property type="entry name" value="ZINC FINGER PROTEIN"/>
    <property type="match status" value="1"/>
</dbReference>
<feature type="region of interest" description="Disordered" evidence="6">
    <location>
        <begin position="3027"/>
        <end position="3066"/>
    </location>
</feature>
<feature type="compositionally biased region" description="Basic and acidic residues" evidence="6">
    <location>
        <begin position="1220"/>
        <end position="1232"/>
    </location>
</feature>
<feature type="compositionally biased region" description="Basic and acidic residues" evidence="6">
    <location>
        <begin position="2538"/>
        <end position="2548"/>
    </location>
</feature>
<feature type="region of interest" description="Disordered" evidence="6">
    <location>
        <begin position="1897"/>
        <end position="1936"/>
    </location>
</feature>
<name>A0AAE1Q1U7_9EUCA</name>
<gene>
    <name evidence="8" type="ORF">Pmani_010862</name>
</gene>
<evidence type="ECO:0000256" key="6">
    <source>
        <dbReference type="SAM" id="MobiDB-lite"/>
    </source>
</evidence>
<feature type="region of interest" description="Disordered" evidence="6">
    <location>
        <begin position="2357"/>
        <end position="2389"/>
    </location>
</feature>
<dbReference type="InterPro" id="IPR050688">
    <property type="entry name" value="Zinc_finger/UBP_domain"/>
</dbReference>
<feature type="domain" description="C2H2-type" evidence="7">
    <location>
        <begin position="2394"/>
        <end position="2421"/>
    </location>
</feature>
<feature type="compositionally biased region" description="Polar residues" evidence="6">
    <location>
        <begin position="1808"/>
        <end position="1821"/>
    </location>
</feature>
<feature type="compositionally biased region" description="Basic and acidic residues" evidence="6">
    <location>
        <begin position="2566"/>
        <end position="2582"/>
    </location>
</feature>
<feature type="region of interest" description="Disordered" evidence="6">
    <location>
        <begin position="1691"/>
        <end position="1736"/>
    </location>
</feature>
<feature type="region of interest" description="Disordered" evidence="6">
    <location>
        <begin position="2538"/>
        <end position="2596"/>
    </location>
</feature>
<sequence length="3066" mass="344109">MLEEDDRCQKGSGVKQGEPAAPITSEETASHQEEEQEKKDSNQKEEQEEDITEPENKECEGSSAAEEKGREEGKVEIDKEEVDDEQEKKEGEGEVEGEKEEKCELDYLREGEQKEEEKKGEVGEVVEEKESKCELDERKGEHREKEECKEEVKESLSAEDDKKERDIEIAEEKEGELEGEIREEVVDEDQNLTEREGSLTERHIDEEPIDDDALVGTGEEDAVVEVYTEQEHKEEVSEGIPKETLEASYKQKIFDSSAQREAETEELKQDGSVAEQEVEEEGSPIDNQGQERDRGVGVVHWETDHQYSKPLERVEEISNPNEEGTDSTDTDERMEIEKNTGEIDVESFSPSSKEDHSKEVNVPTIQSGENIDIHKPDISSSPSSENVLLEEKLAVSPSQSSGNINTEKLDASSCSNIENVMTEKVDTTVMEQESDMVVDEQQEMNTTAEEEAEVKDDIDKDAIVPDDSSATMAPHEVHTNVSGETKEETNESAFQDDNPTAMEVEESEDNAVNIEEEDTGTAPEVGVSNDNIAPNEAEAEPGFGQGTEEEAVDSDARSDFLVIDSDAAREEEAIIEQKVGTPDNLIQAREHEASLDNIADQEVTEPLESDKSTEEVHELEETEEVLELGETEEVLELGETEEVLELGETGDMVARTEEGEESEVNPSGPTEEELEDFNEEDGNYTSATLPQCRLKRNYCCIHCGINTQNPREYLYHLRDDHGEKMKVFECPRCIYASKNHQKLIRHARMVHKLKIKRLEASTSPYKGSSPILSTSPVKPIKTIVMPSKNTRSSPGKSPRRTESPPDTWEDMDEEDDQIEQDEYSMKGDDKKLLFCEHCEYSCRSRKLLNKHETSYHLKRRFFRCLKCNYVTHLKGRYTKHMKYHQLPILKCSYCDFRTPYRWNLDRHLKNHTEDNGEYKCHLCNFTAQIKQSLTVHISNHHLTAEQIREKEMRRTIGISDPADCTSDDQELEMLRLERDEHPDALLLPGFSAPGSPSTPEASHGQHNGNSSFRVSNIDVGGQDDSLMNAEDNEDEDGEPRRKKPKIKITLTKMKAPKTKDTFFQELNERHNFEEDFIHPDDVVHRHGNVYIKTFKCRFCSFKAAFKNEVSRHEKKIHCIPLPKPEVAGKAKKSFKSRSSRHTSNTDDVISQILQYPQTESTSLQTEPKSRDDEYYSSRITDGGVEAKDENSENKYSIQGEDSINPSREASPEPPESQSHVSKESSPSKECSKKKNPSFFDKLQEKIPTSNVQNLVCQFCGHESKCLSESVRHQKLHLSAKNIYASASLSTRCQFCRHRCKTTDDLVHHLKLCPEARKNQITDSGRRLSDNRFDDNEDSLSSGRGENMDEDDNEDSEKKEDGFKDEEGEDASSLAALDESHPMENRVFVWNKFEKAQEEDQEKEKTDQDEIETVGKWNRRDSTESVKKLRRSESPVSFDMGALDYIESPTPQGSHYYSKRVYRCPQCSFWATTASRFHVHIVGHFNRKPYNCSECSYKSNWRWDITKHIKLKASRDTSHNNAEVIITDETGEKNYEKYDCYLSIIQLDETNAHRTEGGIPNRKGRPKRTPEKDEIMTEITRPATPTTPATTIRKPPMVTIPMMPRLQNLPRLTRAPGRIHVSRPGPNPFGPILPGPQMMVQLAGSGASTAPVSQLPQTIPITSTPTANSAAVNAAKAAVAAAAAAAAASAASAAQGSSSVRPPPPLTLRGTPKPPYATSSVANKASTGRDSPATTPGQYEIITSQRPSENLLVLKSLVIQRCSDRMVLQGSVNTSLETLQLLASGSTNLSKLKKQPKGSLVDSEEKDSQSALSHQVSVSSTGDDGKEVARMVLDHEGNPEWKCYSCDFRDSERETVIQHVRLAHTRNGPVSLLHAVHRCDVCGYAAGTKRAVQLHIDSSHGGQGGITSRCEGQNPESKDAGGTRKGTEGEGGEHGEGGRSFQCRLCPFTCTKRSQMRPHLLYHVARPDCIFKCMFCPYYVPTKGELFEHLSLHDDCPWAVLDQVNLNRSNSNSPGTSSQDENGPRQFVCGSCPYESRSRSKLMHHRQFHKPKGLPFRCPHCTYNVTRRHLLSQHIRVHGVEDNFEGMGNIVHVDERSNSPSPSLTITPVTNAATSGTSGDDQALPDSSQLPKLTDEATMNMEDIPLAWVSRDRRFFKMFKCRHCPHVNLRKTNIQEHEKMHKANLSKEAGGLHCPYCSYGSVNAGVMSAHLKVHGGSMGQCHAVVDPSLSDEEQLKQLTSRALAPSPGVPQIVAVVDDTSSLKADEKVLYYCQHCPARFFLEKEVQIHSRFHKVDLPLTCDHCNYGARQSAHLLTHLKVHTPEYQQRTRTMMGQHRAMSSYPPVQGLSIPDDFAIGTSQNNSSLKTDGGQSQGSISGSTQPVTSALPQPAPTSKYMCDECPASFSKQVTLQYHQSLHGSKNAHSCSRCSYSGKTSESLQQHIQLHIQHDQSCQAEKTAKEASKKTEIQKTLEASIKTKIFSKHSEKDPNTYHPPIKLKLIGLRPGSSDKLEFGGRPQFKYYVEEQVPLSGVDLLRRKTQMEKEENDRPSSDAGSSNRTNGSNNKNKSTREYKDKEDTEDDPKRIGNPKLNYPLHIDKVTGKSREKRYKCQKCPSAFEKVEQYNVHSNLHGSSHKYKCRICDYSVKFYANFMMHINRHKYHERIISQTEGSAPPVDTDPKYEPIISVFMDSSSNEKVRSHIEDSGNKENLEEADLTTTERQHLLLQNKKGVPDSSKRDEERERKVYYCQYCPYANVRRDAVDSHSLRHHANGGYGSYRCTFCDYTASQPNFIREHTKVHFRPFKYVTPEGFMRHDREELISTHTIIGGNAGGGPKADGKGQPTQAQEKYFVFVNEMGDSKPTLPSDGEDENSTDVNPMKQIQVNFRSGDVVDAPNDFVISLRPAKSKGNHSHLETAENVACESSEAVEKSGDTLSLGLAAQSCIDQVPDQMEHQPAQEGVQVIGISEKKMDFRSDEKKTSQAYSDCYQNDNQMEVDHPNTDRPGEEDVCIANGYDGDEPQATVSVEAMETDNKDKGVNEDDESNVHNLLQPNSAVCENDQSKEAVSSH</sequence>
<feature type="region of interest" description="Disordered" evidence="6">
    <location>
        <begin position="1"/>
        <end position="217"/>
    </location>
</feature>
<dbReference type="InterPro" id="IPR013087">
    <property type="entry name" value="Znf_C2H2_type"/>
</dbReference>
<feature type="compositionally biased region" description="Polar residues" evidence="6">
    <location>
        <begin position="2550"/>
        <end position="2564"/>
    </location>
</feature>
<feature type="domain" description="C2H2-type" evidence="7">
    <location>
        <begin position="2055"/>
        <end position="2082"/>
    </location>
</feature>
<dbReference type="Proteomes" id="UP001292094">
    <property type="component" value="Unassembled WGS sequence"/>
</dbReference>
<organism evidence="8 9">
    <name type="scientific">Petrolisthes manimaculis</name>
    <dbReference type="NCBI Taxonomy" id="1843537"/>
    <lineage>
        <taxon>Eukaryota</taxon>
        <taxon>Metazoa</taxon>
        <taxon>Ecdysozoa</taxon>
        <taxon>Arthropoda</taxon>
        <taxon>Crustacea</taxon>
        <taxon>Multicrustacea</taxon>
        <taxon>Malacostraca</taxon>
        <taxon>Eumalacostraca</taxon>
        <taxon>Eucarida</taxon>
        <taxon>Decapoda</taxon>
        <taxon>Pleocyemata</taxon>
        <taxon>Anomura</taxon>
        <taxon>Galatheoidea</taxon>
        <taxon>Porcellanidae</taxon>
        <taxon>Petrolisthes</taxon>
    </lineage>
</organism>
<dbReference type="PROSITE" id="PS00028">
    <property type="entry name" value="ZINC_FINGER_C2H2_1"/>
    <property type="match status" value="8"/>
</dbReference>
<evidence type="ECO:0000256" key="1">
    <source>
        <dbReference type="ARBA" id="ARBA00022723"/>
    </source>
</evidence>
<dbReference type="GO" id="GO:0005634">
    <property type="term" value="C:nucleus"/>
    <property type="evidence" value="ECO:0007669"/>
    <property type="project" value="TreeGrafter"/>
</dbReference>
<dbReference type="InterPro" id="IPR036236">
    <property type="entry name" value="Znf_C2H2_sf"/>
</dbReference>
<feature type="compositionally biased region" description="Basic and acidic residues" evidence="6">
    <location>
        <begin position="330"/>
        <end position="341"/>
    </location>
</feature>
<feature type="compositionally biased region" description="Basic and acidic residues" evidence="6">
    <location>
        <begin position="289"/>
        <end position="316"/>
    </location>
</feature>
<keyword evidence="9" id="KW-1185">Reference proteome</keyword>
<evidence type="ECO:0000256" key="2">
    <source>
        <dbReference type="ARBA" id="ARBA00022737"/>
    </source>
</evidence>
<evidence type="ECO:0000313" key="9">
    <source>
        <dbReference type="Proteomes" id="UP001292094"/>
    </source>
</evidence>
<feature type="region of interest" description="Disordered" evidence="6">
    <location>
        <begin position="1323"/>
        <end position="1377"/>
    </location>
</feature>
<feature type="compositionally biased region" description="Acidic residues" evidence="6">
    <location>
        <begin position="503"/>
        <end position="519"/>
    </location>
</feature>
<evidence type="ECO:0000256" key="3">
    <source>
        <dbReference type="ARBA" id="ARBA00022771"/>
    </source>
</evidence>
<feature type="compositionally biased region" description="Polar residues" evidence="6">
    <location>
        <begin position="3043"/>
        <end position="3053"/>
    </location>
</feature>
<feature type="region of interest" description="Disordered" evidence="6">
    <location>
        <begin position="984"/>
        <end position="1047"/>
    </location>
</feature>
<feature type="region of interest" description="Disordered" evidence="6">
    <location>
        <begin position="1791"/>
        <end position="1824"/>
    </location>
</feature>
<evidence type="ECO:0000313" key="8">
    <source>
        <dbReference type="EMBL" id="KAK4318116.1"/>
    </source>
</evidence>
<dbReference type="SMART" id="SM00355">
    <property type="entry name" value="ZnF_C2H2"/>
    <property type="match status" value="27"/>
</dbReference>
<feature type="compositionally biased region" description="Basic and acidic residues" evidence="6">
    <location>
        <begin position="192"/>
        <end position="206"/>
    </location>
</feature>
<feature type="compositionally biased region" description="Basic and acidic residues" evidence="6">
    <location>
        <begin position="99"/>
        <end position="172"/>
    </location>
</feature>
<feature type="compositionally biased region" description="Acidic residues" evidence="6">
    <location>
        <begin position="670"/>
        <end position="682"/>
    </location>
</feature>
<comment type="caution">
    <text evidence="8">The sequence shown here is derived from an EMBL/GenBank/DDBJ whole genome shotgun (WGS) entry which is preliminary data.</text>
</comment>
<feature type="domain" description="C2H2-type" evidence="7">
    <location>
        <begin position="1840"/>
        <end position="1868"/>
    </location>
</feature>
<feature type="compositionally biased region" description="Polar residues" evidence="6">
    <location>
        <begin position="994"/>
        <end position="1014"/>
    </location>
</feature>
<feature type="region of interest" description="Disordered" evidence="6">
    <location>
        <begin position="464"/>
        <end position="557"/>
    </location>
</feature>
<feature type="domain" description="C2H2-type" evidence="7">
    <location>
        <begin position="2269"/>
        <end position="2296"/>
    </location>
</feature>
<feature type="region of interest" description="Disordered" evidence="6">
    <location>
        <begin position="763"/>
        <end position="815"/>
    </location>
</feature>
<accession>A0AAE1Q1U7</accession>
<feature type="compositionally biased region" description="Polar residues" evidence="6">
    <location>
        <begin position="1193"/>
        <end position="1204"/>
    </location>
</feature>
<feature type="compositionally biased region" description="Basic and acidic residues" evidence="6">
    <location>
        <begin position="258"/>
        <end position="269"/>
    </location>
</feature>
<feature type="compositionally biased region" description="Basic and acidic residues" evidence="6">
    <location>
        <begin position="54"/>
        <end position="77"/>
    </location>
</feature>
<feature type="region of interest" description="Disordered" evidence="6">
    <location>
        <begin position="645"/>
        <end position="683"/>
    </location>
</feature>
<feature type="compositionally biased region" description="Acidic residues" evidence="6">
    <location>
        <begin position="207"/>
        <end position="217"/>
    </location>
</feature>
<feature type="compositionally biased region" description="Polar residues" evidence="6">
    <location>
        <begin position="1716"/>
        <end position="1736"/>
    </location>
</feature>
<feature type="compositionally biased region" description="Low complexity" evidence="6">
    <location>
        <begin position="2367"/>
        <end position="2377"/>
    </location>
</feature>
<keyword evidence="3 5" id="KW-0863">Zinc-finger</keyword>
<feature type="domain" description="C2H2-type" evidence="7">
    <location>
        <begin position="1461"/>
        <end position="1488"/>
    </location>
</feature>
<dbReference type="SUPFAM" id="SSF57667">
    <property type="entry name" value="beta-beta-alpha zinc fingers"/>
    <property type="match status" value="5"/>
</dbReference>
<protein>
    <recommendedName>
        <fullName evidence="7">C2H2-type domain-containing protein</fullName>
    </recommendedName>
</protein>
<dbReference type="GO" id="GO:0045944">
    <property type="term" value="P:positive regulation of transcription by RNA polymerase II"/>
    <property type="evidence" value="ECO:0007669"/>
    <property type="project" value="TreeGrafter"/>
</dbReference>
<feature type="domain" description="C2H2-type" evidence="7">
    <location>
        <begin position="2297"/>
        <end position="2324"/>
    </location>
</feature>
<feature type="compositionally biased region" description="Basic and acidic residues" evidence="6">
    <location>
        <begin position="28"/>
        <end position="45"/>
    </location>
</feature>
<feature type="region of interest" description="Disordered" evidence="6">
    <location>
        <begin position="580"/>
        <end position="618"/>
    </location>
</feature>
<feature type="region of interest" description="Disordered" evidence="6">
    <location>
        <begin position="251"/>
        <end position="386"/>
    </location>
</feature>
<keyword evidence="2" id="KW-0677">Repeat</keyword>
<keyword evidence="1" id="KW-0479">Metal-binding</keyword>
<feature type="region of interest" description="Disordered" evidence="6">
    <location>
        <begin position="1127"/>
        <end position="1234"/>
    </location>
</feature>
<dbReference type="Gene3D" id="3.30.160.60">
    <property type="entry name" value="Classic Zinc Finger"/>
    <property type="match status" value="10"/>
</dbReference>
<proteinExistence type="predicted"/>
<evidence type="ECO:0000256" key="5">
    <source>
        <dbReference type="PROSITE-ProRule" id="PRU00042"/>
    </source>
</evidence>
<feature type="compositionally biased region" description="Basic and acidic residues" evidence="6">
    <location>
        <begin position="1323"/>
        <end position="1333"/>
    </location>
</feature>
<feature type="compositionally biased region" description="Basic residues" evidence="6">
    <location>
        <begin position="1129"/>
        <end position="1140"/>
    </location>
</feature>
<dbReference type="PROSITE" id="PS50157">
    <property type="entry name" value="ZINC_FINGER_C2H2_2"/>
    <property type="match status" value="7"/>
</dbReference>
<evidence type="ECO:0000256" key="4">
    <source>
        <dbReference type="ARBA" id="ARBA00022833"/>
    </source>
</evidence>
<evidence type="ECO:0000259" key="7">
    <source>
        <dbReference type="PROSITE" id="PS50157"/>
    </source>
</evidence>
<feature type="compositionally biased region" description="Polar residues" evidence="6">
    <location>
        <begin position="1141"/>
        <end position="1166"/>
    </location>
</feature>